<feature type="compositionally biased region" description="Low complexity" evidence="15">
    <location>
        <begin position="58"/>
        <end position="68"/>
    </location>
</feature>
<dbReference type="PROSITE" id="PS00107">
    <property type="entry name" value="PROTEIN_KINASE_ATP"/>
    <property type="match status" value="1"/>
</dbReference>
<feature type="region of interest" description="Disordered" evidence="15">
    <location>
        <begin position="285"/>
        <end position="323"/>
    </location>
</feature>
<evidence type="ECO:0000256" key="11">
    <source>
        <dbReference type="ARBA" id="ARBA00023136"/>
    </source>
</evidence>
<dbReference type="GO" id="GO:0004674">
    <property type="term" value="F:protein serine/threonine kinase activity"/>
    <property type="evidence" value="ECO:0007669"/>
    <property type="project" value="UniProtKB-KW"/>
</dbReference>
<dbReference type="EC" id="2.7.11.1" evidence="2"/>
<evidence type="ECO:0000256" key="9">
    <source>
        <dbReference type="ARBA" id="ARBA00022840"/>
    </source>
</evidence>
<comment type="subcellular location">
    <subcellularLocation>
        <location evidence="1">Cell membrane</location>
        <topology evidence="1">Single-pass membrane protein</topology>
    </subcellularLocation>
</comment>
<feature type="compositionally biased region" description="Low complexity" evidence="15">
    <location>
        <begin position="231"/>
        <end position="251"/>
    </location>
</feature>
<comment type="caution">
    <text evidence="18">The sequence shown here is derived from an EMBL/GenBank/DDBJ whole genome shotgun (WGS) entry which is preliminary data.</text>
</comment>
<keyword evidence="5" id="KW-0808">Transferase</keyword>
<protein>
    <recommendedName>
        <fullName evidence="2">non-specific serine/threonine protein kinase</fullName>
        <ecNumber evidence="2">2.7.11.1</ecNumber>
    </recommendedName>
</protein>
<dbReference type="InterPro" id="IPR008271">
    <property type="entry name" value="Ser/Thr_kinase_AS"/>
</dbReference>
<dbReference type="GO" id="GO:0005886">
    <property type="term" value="C:plasma membrane"/>
    <property type="evidence" value="ECO:0007669"/>
    <property type="project" value="UniProtKB-SubCell"/>
</dbReference>
<comment type="catalytic activity">
    <reaction evidence="12">
        <text>L-threonyl-[protein] + ATP = O-phospho-L-threonyl-[protein] + ADP + H(+)</text>
        <dbReference type="Rhea" id="RHEA:46608"/>
        <dbReference type="Rhea" id="RHEA-COMP:11060"/>
        <dbReference type="Rhea" id="RHEA-COMP:11605"/>
        <dbReference type="ChEBI" id="CHEBI:15378"/>
        <dbReference type="ChEBI" id="CHEBI:30013"/>
        <dbReference type="ChEBI" id="CHEBI:30616"/>
        <dbReference type="ChEBI" id="CHEBI:61977"/>
        <dbReference type="ChEBI" id="CHEBI:456216"/>
        <dbReference type="EC" id="2.7.11.1"/>
    </reaction>
</comment>
<evidence type="ECO:0000256" key="2">
    <source>
        <dbReference type="ARBA" id="ARBA00012513"/>
    </source>
</evidence>
<dbReference type="InterPro" id="IPR047117">
    <property type="entry name" value="PERK1-13-like"/>
</dbReference>
<keyword evidence="9 14" id="KW-0067">ATP-binding</keyword>
<dbReference type="AlphaFoldDB" id="A0A835UEF6"/>
<comment type="catalytic activity">
    <reaction evidence="13">
        <text>L-seryl-[protein] + ATP = O-phospho-L-seryl-[protein] + ADP + H(+)</text>
        <dbReference type="Rhea" id="RHEA:17989"/>
        <dbReference type="Rhea" id="RHEA-COMP:9863"/>
        <dbReference type="Rhea" id="RHEA-COMP:11604"/>
        <dbReference type="ChEBI" id="CHEBI:15378"/>
        <dbReference type="ChEBI" id="CHEBI:29999"/>
        <dbReference type="ChEBI" id="CHEBI:30616"/>
        <dbReference type="ChEBI" id="CHEBI:83421"/>
        <dbReference type="ChEBI" id="CHEBI:456216"/>
        <dbReference type="EC" id="2.7.11.1"/>
    </reaction>
</comment>
<keyword evidence="3" id="KW-1003">Cell membrane</keyword>
<evidence type="ECO:0000313" key="18">
    <source>
        <dbReference type="EMBL" id="KAG0459969.1"/>
    </source>
</evidence>
<dbReference type="PROSITE" id="PS50011">
    <property type="entry name" value="PROTEIN_KINASE_DOM"/>
    <property type="match status" value="1"/>
</dbReference>
<feature type="compositionally biased region" description="Low complexity" evidence="15">
    <location>
        <begin position="14"/>
        <end position="33"/>
    </location>
</feature>
<dbReference type="InterPro" id="IPR001245">
    <property type="entry name" value="Ser-Thr/Tyr_kinase_cat_dom"/>
</dbReference>
<evidence type="ECO:0000256" key="1">
    <source>
        <dbReference type="ARBA" id="ARBA00004162"/>
    </source>
</evidence>
<evidence type="ECO:0000256" key="13">
    <source>
        <dbReference type="ARBA" id="ARBA00048679"/>
    </source>
</evidence>
<proteinExistence type="predicted"/>
<accession>A0A835UEF6</accession>
<dbReference type="InterPro" id="IPR000719">
    <property type="entry name" value="Prot_kinase_dom"/>
</dbReference>
<feature type="compositionally biased region" description="Low complexity" evidence="15">
    <location>
        <begin position="159"/>
        <end position="196"/>
    </location>
</feature>
<dbReference type="PRINTS" id="PR01217">
    <property type="entry name" value="PRICHEXTENSN"/>
</dbReference>
<dbReference type="PROSITE" id="PS00108">
    <property type="entry name" value="PROTEIN_KINASE_ST"/>
    <property type="match status" value="1"/>
</dbReference>
<name>A0A835UEF6_VANPL</name>
<keyword evidence="7 14" id="KW-0547">Nucleotide-binding</keyword>
<gene>
    <name evidence="18" type="ORF">HPP92_023097</name>
</gene>
<dbReference type="FunFam" id="3.30.200.20:FF:000178">
    <property type="entry name" value="serine/threonine-protein kinase PBS1-like"/>
    <property type="match status" value="1"/>
</dbReference>
<dbReference type="Gene3D" id="3.30.200.20">
    <property type="entry name" value="Phosphorylase Kinase, domain 1"/>
    <property type="match status" value="1"/>
</dbReference>
<feature type="compositionally biased region" description="Pro residues" evidence="15">
    <location>
        <begin position="86"/>
        <end position="132"/>
    </location>
</feature>
<feature type="compositionally biased region" description="Low complexity" evidence="15">
    <location>
        <begin position="41"/>
        <end position="51"/>
    </location>
</feature>
<dbReference type="EMBL" id="JADCNM010000012">
    <property type="protein sequence ID" value="KAG0459969.1"/>
    <property type="molecule type" value="Genomic_DNA"/>
</dbReference>
<evidence type="ECO:0000256" key="14">
    <source>
        <dbReference type="PROSITE-ProRule" id="PRU10141"/>
    </source>
</evidence>
<keyword evidence="11 16" id="KW-0472">Membrane</keyword>
<evidence type="ECO:0000256" key="5">
    <source>
        <dbReference type="ARBA" id="ARBA00022679"/>
    </source>
</evidence>
<reference evidence="18 19" key="1">
    <citation type="journal article" date="2020" name="Nat. Food">
        <title>A phased Vanilla planifolia genome enables genetic improvement of flavour and production.</title>
        <authorList>
            <person name="Hasing T."/>
            <person name="Tang H."/>
            <person name="Brym M."/>
            <person name="Khazi F."/>
            <person name="Huang T."/>
            <person name="Chambers A.H."/>
        </authorList>
    </citation>
    <scope>NUCLEOTIDE SEQUENCE [LARGE SCALE GENOMIC DNA]</scope>
    <source>
        <tissue evidence="18">Leaf</tissue>
    </source>
</reference>
<feature type="domain" description="Protein kinase" evidence="17">
    <location>
        <begin position="370"/>
        <end position="652"/>
    </location>
</feature>
<evidence type="ECO:0000256" key="6">
    <source>
        <dbReference type="ARBA" id="ARBA00022692"/>
    </source>
</evidence>
<feature type="binding site" evidence="14">
    <location>
        <position position="398"/>
    </location>
    <ligand>
        <name>ATP</name>
        <dbReference type="ChEBI" id="CHEBI:30616"/>
    </ligand>
</feature>
<dbReference type="InterPro" id="IPR011009">
    <property type="entry name" value="Kinase-like_dom_sf"/>
</dbReference>
<dbReference type="GO" id="GO:0005524">
    <property type="term" value="F:ATP binding"/>
    <property type="evidence" value="ECO:0007669"/>
    <property type="project" value="UniProtKB-UniRule"/>
</dbReference>
<dbReference type="SUPFAM" id="SSF56112">
    <property type="entry name" value="Protein kinase-like (PK-like)"/>
    <property type="match status" value="1"/>
</dbReference>
<feature type="compositionally biased region" description="Polar residues" evidence="15">
    <location>
        <begin position="308"/>
        <end position="317"/>
    </location>
</feature>
<evidence type="ECO:0000313" key="19">
    <source>
        <dbReference type="Proteomes" id="UP000639772"/>
    </source>
</evidence>
<evidence type="ECO:0000256" key="10">
    <source>
        <dbReference type="ARBA" id="ARBA00022989"/>
    </source>
</evidence>
<feature type="transmembrane region" description="Helical" evidence="16">
    <location>
        <begin position="256"/>
        <end position="278"/>
    </location>
</feature>
<feature type="region of interest" description="Disordered" evidence="15">
    <location>
        <begin position="1"/>
        <end position="251"/>
    </location>
</feature>
<evidence type="ECO:0000256" key="8">
    <source>
        <dbReference type="ARBA" id="ARBA00022777"/>
    </source>
</evidence>
<dbReference type="InterPro" id="IPR017441">
    <property type="entry name" value="Protein_kinase_ATP_BS"/>
</dbReference>
<dbReference type="FunFam" id="1.10.510.10:FF:000173">
    <property type="entry name" value="proline-rich receptor-like protein kinase PERK8"/>
    <property type="match status" value="1"/>
</dbReference>
<feature type="region of interest" description="Disordered" evidence="15">
    <location>
        <begin position="698"/>
        <end position="718"/>
    </location>
</feature>
<keyword evidence="6 16" id="KW-0812">Transmembrane</keyword>
<sequence>MSESASSPTSAQEALPSAIPSPSVISPSTSGSSPSPPAPVLPALNPPQNSQPSPPSTGPSTNDSSSGSATQPNNGGNQSSAAPKASPVPLPPNNVSSPPPPQDLSPPPNKSPPTPLPPVPQSIPVPSPPPSPQSHSTPPASNGYPPADPVLSPPPAPKKPILSPPAEQATPPAQQVTPPAPATPNTNPPNSSVPITVSPPIPKDLASPPSQGKPSGYTPSALPDVPRNGQGNPPSANGPSSGPVSSSHHVSSSGGVVVAATVIGAVVAFTAVVLLILAKRKRRVNGSEKHYGPISQSSPKGSDGLHQRNVNEGNNSPAVPRIVSRSPFSPAVVTSHGSHGGYGCPAGTPEAAGSGPLFSYEELMGITNGFSLENKIGEGGFGAVYRGSLPDGKLVAIKAAQGWQWSRRREFRAEVDIISRIHHRHLVSLVGYCISEHHRLLVYEFVPNKTLEHHLHGNEWSPLDWEKRAKIALGSARGLVYLHEYCHPRIIHRDIKSANILLDDSFEAMVADFGLAKLANDASTHVSTRVVGTFGYMAPEYAASGKLTDKSDVFSFGVVLLELITGRKPVDTSRPLGEESLVEWARPLLVQALETGNCAEIVDPRLENCFPEADMLKMIEVAASCVRHSAVKRPRMAQVLRALEDKRGTSDLSNGVKVGESVVYDSAKYSADIHRFQRLAFASHDLSSELGTWAEHEQVSPASSRRSLGDASVPSSLV</sequence>
<evidence type="ECO:0000256" key="12">
    <source>
        <dbReference type="ARBA" id="ARBA00047899"/>
    </source>
</evidence>
<feature type="compositionally biased region" description="Polar residues" evidence="15">
    <location>
        <begin position="1"/>
        <end position="12"/>
    </location>
</feature>
<feature type="compositionally biased region" description="Pro residues" evidence="15">
    <location>
        <begin position="146"/>
        <end position="158"/>
    </location>
</feature>
<evidence type="ECO:0000256" key="7">
    <source>
        <dbReference type="ARBA" id="ARBA00022741"/>
    </source>
</evidence>
<dbReference type="PANTHER" id="PTHR47982:SF44">
    <property type="entry name" value="PROLINE-RICH RECEPTOR-LIKE PROTEIN KINASE PERK13-RELATED"/>
    <property type="match status" value="1"/>
</dbReference>
<evidence type="ECO:0000259" key="17">
    <source>
        <dbReference type="PROSITE" id="PS50011"/>
    </source>
</evidence>
<organism evidence="18 19">
    <name type="scientific">Vanilla planifolia</name>
    <name type="common">Vanilla</name>
    <dbReference type="NCBI Taxonomy" id="51239"/>
    <lineage>
        <taxon>Eukaryota</taxon>
        <taxon>Viridiplantae</taxon>
        <taxon>Streptophyta</taxon>
        <taxon>Embryophyta</taxon>
        <taxon>Tracheophyta</taxon>
        <taxon>Spermatophyta</taxon>
        <taxon>Magnoliopsida</taxon>
        <taxon>Liliopsida</taxon>
        <taxon>Asparagales</taxon>
        <taxon>Orchidaceae</taxon>
        <taxon>Vanilloideae</taxon>
        <taxon>Vanilleae</taxon>
        <taxon>Vanilla</taxon>
    </lineage>
</organism>
<keyword evidence="8" id="KW-0418">Kinase</keyword>
<dbReference type="SMART" id="SM00220">
    <property type="entry name" value="S_TKc"/>
    <property type="match status" value="1"/>
</dbReference>
<keyword evidence="4" id="KW-0723">Serine/threonine-protein kinase</keyword>
<evidence type="ECO:0000256" key="4">
    <source>
        <dbReference type="ARBA" id="ARBA00022527"/>
    </source>
</evidence>
<keyword evidence="10 16" id="KW-1133">Transmembrane helix</keyword>
<dbReference type="Proteomes" id="UP000639772">
    <property type="component" value="Chromosome 12"/>
</dbReference>
<evidence type="ECO:0000256" key="15">
    <source>
        <dbReference type="SAM" id="MobiDB-lite"/>
    </source>
</evidence>
<dbReference type="Pfam" id="PF07714">
    <property type="entry name" value="PK_Tyr_Ser-Thr"/>
    <property type="match status" value="1"/>
</dbReference>
<dbReference type="OrthoDB" id="4062651at2759"/>
<feature type="compositionally biased region" description="Polar residues" evidence="15">
    <location>
        <begin position="69"/>
        <end position="81"/>
    </location>
</feature>
<dbReference type="Gene3D" id="1.10.510.10">
    <property type="entry name" value="Transferase(Phosphotransferase) domain 1"/>
    <property type="match status" value="1"/>
</dbReference>
<evidence type="ECO:0000256" key="3">
    <source>
        <dbReference type="ARBA" id="ARBA00022475"/>
    </source>
</evidence>
<evidence type="ECO:0000256" key="16">
    <source>
        <dbReference type="SAM" id="Phobius"/>
    </source>
</evidence>
<dbReference type="PANTHER" id="PTHR47982">
    <property type="entry name" value="PROLINE-RICH RECEPTOR-LIKE PROTEIN KINASE PERK4"/>
    <property type="match status" value="1"/>
</dbReference>